<comment type="similarity">
    <text evidence="2">Belongs to the CDP-alcohol phosphatidyltransferase class-I family.</text>
</comment>
<dbReference type="EMBL" id="JXJN01003460">
    <property type="status" value="NOT_ANNOTATED_CDS"/>
    <property type="molecule type" value="Genomic_DNA"/>
</dbReference>
<dbReference type="PANTHER" id="PTHR10414">
    <property type="entry name" value="ETHANOLAMINEPHOSPHOTRANSFERASE"/>
    <property type="match status" value="1"/>
</dbReference>
<name>A0A1B0ATX0_9MUSC</name>
<protein>
    <submittedName>
        <fullName evidence="4">Uncharacterized protein</fullName>
    </submittedName>
</protein>
<accession>A0A1B0ATX0</accession>
<dbReference type="InterPro" id="IPR014472">
    <property type="entry name" value="CHOPT"/>
</dbReference>
<dbReference type="GO" id="GO:0004307">
    <property type="term" value="F:ethanolaminephosphotransferase activity"/>
    <property type="evidence" value="ECO:0007669"/>
    <property type="project" value="TreeGrafter"/>
</dbReference>
<sequence>MSSSSPLGDVFDRGSRSHTNYAYCVIGLRSLPVTGSSGLFFHCFYTVDLFDCGHWQTYVSGTLCFGKINVTMIGIHLISSVSPEFWLAKLRYLACDVRVLSPSISLALVSPSENIFVEHDSLLVIAFILEAPKITNKLVIVHINDMPKLIWNIWIGLSWGPCLLFLNQYFNCIVPDI</sequence>
<evidence type="ECO:0000313" key="5">
    <source>
        <dbReference type="Proteomes" id="UP000092460"/>
    </source>
</evidence>
<dbReference type="GO" id="GO:0005789">
    <property type="term" value="C:endoplasmic reticulum membrane"/>
    <property type="evidence" value="ECO:0007669"/>
    <property type="project" value="TreeGrafter"/>
</dbReference>
<evidence type="ECO:0000313" key="4">
    <source>
        <dbReference type="EnsemblMetazoa" id="GPPI008438-PA"/>
    </source>
</evidence>
<evidence type="ECO:0000256" key="1">
    <source>
        <dbReference type="ARBA" id="ARBA00004370"/>
    </source>
</evidence>
<dbReference type="VEuPathDB" id="VectorBase:GPPI008438"/>
<evidence type="ECO:0000256" key="2">
    <source>
        <dbReference type="ARBA" id="ARBA00010441"/>
    </source>
</evidence>
<dbReference type="PANTHER" id="PTHR10414:SF37">
    <property type="entry name" value="BB IN A BOXCAR, ISOFORM C"/>
    <property type="match status" value="1"/>
</dbReference>
<proteinExistence type="inferred from homology"/>
<dbReference type="EnsemblMetazoa" id="GPPI008438-RA">
    <property type="protein sequence ID" value="GPPI008438-PA"/>
    <property type="gene ID" value="GPPI008438"/>
</dbReference>
<keyword evidence="5" id="KW-1185">Reference proteome</keyword>
<reference evidence="4" key="2">
    <citation type="submission" date="2020-05" db="UniProtKB">
        <authorList>
            <consortium name="EnsemblMetazoa"/>
        </authorList>
    </citation>
    <scope>IDENTIFICATION</scope>
    <source>
        <strain evidence="4">IAEA</strain>
    </source>
</reference>
<reference evidence="5" key="1">
    <citation type="submission" date="2015-01" db="EMBL/GenBank/DDBJ databases">
        <authorList>
            <person name="Aksoy S."/>
            <person name="Warren W."/>
            <person name="Wilson R.K."/>
        </authorList>
    </citation>
    <scope>NUCLEOTIDE SEQUENCE [LARGE SCALE GENOMIC DNA]</scope>
    <source>
        <strain evidence="5">IAEA</strain>
    </source>
</reference>
<organism evidence="4 5">
    <name type="scientific">Glossina palpalis gambiensis</name>
    <dbReference type="NCBI Taxonomy" id="67801"/>
    <lineage>
        <taxon>Eukaryota</taxon>
        <taxon>Metazoa</taxon>
        <taxon>Ecdysozoa</taxon>
        <taxon>Arthropoda</taxon>
        <taxon>Hexapoda</taxon>
        <taxon>Insecta</taxon>
        <taxon>Pterygota</taxon>
        <taxon>Neoptera</taxon>
        <taxon>Endopterygota</taxon>
        <taxon>Diptera</taxon>
        <taxon>Brachycera</taxon>
        <taxon>Muscomorpha</taxon>
        <taxon>Hippoboscoidea</taxon>
        <taxon>Glossinidae</taxon>
        <taxon>Glossina</taxon>
    </lineage>
</organism>
<dbReference type="GO" id="GO:0005794">
    <property type="term" value="C:Golgi apparatus"/>
    <property type="evidence" value="ECO:0007669"/>
    <property type="project" value="TreeGrafter"/>
</dbReference>
<dbReference type="GO" id="GO:0006646">
    <property type="term" value="P:phosphatidylethanolamine biosynthetic process"/>
    <property type="evidence" value="ECO:0007669"/>
    <property type="project" value="TreeGrafter"/>
</dbReference>
<dbReference type="GO" id="GO:0004142">
    <property type="term" value="F:diacylglycerol cholinephosphotransferase activity"/>
    <property type="evidence" value="ECO:0007669"/>
    <property type="project" value="TreeGrafter"/>
</dbReference>
<keyword evidence="3" id="KW-0472">Membrane</keyword>
<dbReference type="STRING" id="67801.A0A1B0ATX0"/>
<comment type="subcellular location">
    <subcellularLocation>
        <location evidence="1">Membrane</location>
    </subcellularLocation>
</comment>
<evidence type="ECO:0000256" key="3">
    <source>
        <dbReference type="ARBA" id="ARBA00023136"/>
    </source>
</evidence>
<dbReference type="AlphaFoldDB" id="A0A1B0ATX0"/>
<dbReference type="Proteomes" id="UP000092460">
    <property type="component" value="Unassembled WGS sequence"/>
</dbReference>